<sequence length="77" mass="8556">MAKLNQDSVEGDHVIREEAIEEATEEAEDLATALDQDDRNIIKEEVLCYIAGWLPSNTTRLLTTHMEAVIGSSLPML</sequence>
<evidence type="ECO:0000313" key="1">
    <source>
        <dbReference type="EMBL" id="KAJ8334233.1"/>
    </source>
</evidence>
<proteinExistence type="predicted"/>
<dbReference type="EMBL" id="JAINUF010000021">
    <property type="protein sequence ID" value="KAJ8334233.1"/>
    <property type="molecule type" value="Genomic_DNA"/>
</dbReference>
<reference evidence="1" key="1">
    <citation type="journal article" date="2023" name="Science">
        <title>Genome structures resolve the early diversification of teleost fishes.</title>
        <authorList>
            <person name="Parey E."/>
            <person name="Louis A."/>
            <person name="Montfort J."/>
            <person name="Bouchez O."/>
            <person name="Roques C."/>
            <person name="Iampietro C."/>
            <person name="Lluch J."/>
            <person name="Castinel A."/>
            <person name="Donnadieu C."/>
            <person name="Desvignes T."/>
            <person name="Floi Bucao C."/>
            <person name="Jouanno E."/>
            <person name="Wen M."/>
            <person name="Mejri S."/>
            <person name="Dirks R."/>
            <person name="Jansen H."/>
            <person name="Henkel C."/>
            <person name="Chen W.J."/>
            <person name="Zahm M."/>
            <person name="Cabau C."/>
            <person name="Klopp C."/>
            <person name="Thompson A.W."/>
            <person name="Robinson-Rechavi M."/>
            <person name="Braasch I."/>
            <person name="Lecointre G."/>
            <person name="Bobe J."/>
            <person name="Postlethwait J.H."/>
            <person name="Berthelot C."/>
            <person name="Roest Crollius H."/>
            <person name="Guiguen Y."/>
        </authorList>
    </citation>
    <scope>NUCLEOTIDE SEQUENCE</scope>
    <source>
        <strain evidence="1">WJC10195</strain>
    </source>
</reference>
<dbReference type="AlphaFoldDB" id="A0A9Q1E8K2"/>
<gene>
    <name evidence="1" type="ORF">SKAU_G00398720</name>
</gene>
<organism evidence="1 2">
    <name type="scientific">Synaphobranchus kaupii</name>
    <name type="common">Kaup's arrowtooth eel</name>
    <dbReference type="NCBI Taxonomy" id="118154"/>
    <lineage>
        <taxon>Eukaryota</taxon>
        <taxon>Metazoa</taxon>
        <taxon>Chordata</taxon>
        <taxon>Craniata</taxon>
        <taxon>Vertebrata</taxon>
        <taxon>Euteleostomi</taxon>
        <taxon>Actinopterygii</taxon>
        <taxon>Neopterygii</taxon>
        <taxon>Teleostei</taxon>
        <taxon>Anguilliformes</taxon>
        <taxon>Synaphobranchidae</taxon>
        <taxon>Synaphobranchus</taxon>
    </lineage>
</organism>
<accession>A0A9Q1E8K2</accession>
<protein>
    <submittedName>
        <fullName evidence="1">Uncharacterized protein</fullName>
    </submittedName>
</protein>
<dbReference type="Proteomes" id="UP001152622">
    <property type="component" value="Chromosome 21"/>
</dbReference>
<name>A0A9Q1E8K2_SYNKA</name>
<keyword evidence="2" id="KW-1185">Reference proteome</keyword>
<comment type="caution">
    <text evidence="1">The sequence shown here is derived from an EMBL/GenBank/DDBJ whole genome shotgun (WGS) entry which is preliminary data.</text>
</comment>
<evidence type="ECO:0000313" key="2">
    <source>
        <dbReference type="Proteomes" id="UP001152622"/>
    </source>
</evidence>